<evidence type="ECO:0000313" key="4">
    <source>
        <dbReference type="Proteomes" id="UP000078597"/>
    </source>
</evidence>
<evidence type="ECO:0000256" key="1">
    <source>
        <dbReference type="SAM" id="MobiDB-lite"/>
    </source>
</evidence>
<dbReference type="Proteomes" id="UP000078597">
    <property type="component" value="Unassembled WGS sequence"/>
</dbReference>
<feature type="transmembrane region" description="Helical" evidence="2">
    <location>
        <begin position="443"/>
        <end position="464"/>
    </location>
</feature>
<keyword evidence="2" id="KW-1133">Transmembrane helix</keyword>
<organism evidence="3 4">
    <name type="scientific">Plasmodium malariae</name>
    <dbReference type="NCBI Taxonomy" id="5858"/>
    <lineage>
        <taxon>Eukaryota</taxon>
        <taxon>Sar</taxon>
        <taxon>Alveolata</taxon>
        <taxon>Apicomplexa</taxon>
        <taxon>Aconoidasida</taxon>
        <taxon>Haemosporida</taxon>
        <taxon>Plasmodiidae</taxon>
        <taxon>Plasmodium</taxon>
        <taxon>Plasmodium (Plasmodium)</taxon>
    </lineage>
</organism>
<evidence type="ECO:0000313" key="3">
    <source>
        <dbReference type="EMBL" id="SBS90786.1"/>
    </source>
</evidence>
<accession>A0A1A8WG61</accession>
<proteinExistence type="predicted"/>
<dbReference type="AlphaFoldDB" id="A0A1A8WG61"/>
<keyword evidence="2" id="KW-0812">Transmembrane</keyword>
<reference evidence="4" key="1">
    <citation type="submission" date="2016-05" db="EMBL/GenBank/DDBJ databases">
        <authorList>
            <person name="Naeem Raeece"/>
        </authorList>
    </citation>
    <scope>NUCLEOTIDE SEQUENCE [LARGE SCALE GENOMIC DNA]</scope>
</reference>
<evidence type="ECO:0000256" key="2">
    <source>
        <dbReference type="SAM" id="Phobius"/>
    </source>
</evidence>
<dbReference type="EMBL" id="FLQW01001651">
    <property type="protein sequence ID" value="SBS90786.1"/>
    <property type="molecule type" value="Genomic_DNA"/>
</dbReference>
<protein>
    <submittedName>
        <fullName evidence="3">Uncharacterized protein</fullName>
    </submittedName>
</protein>
<feature type="compositionally biased region" description="Acidic residues" evidence="1">
    <location>
        <begin position="409"/>
        <end position="421"/>
    </location>
</feature>
<keyword evidence="2" id="KW-0472">Membrane</keyword>
<name>A0A1A8WG61_PLAMA</name>
<dbReference type="VEuPathDB" id="PlasmoDB:PmUG01_14052900"/>
<gene>
    <name evidence="3" type="ORF">PMALA_030880</name>
</gene>
<sequence>MYSSVVFRTNIISINSHLDIYSTQFHESIMEIKMDYNKKFLKFRIAKLIYFFLLIKINTLKIRKGPIESGNKLHKNEEKITVFHRVLPYFSMEATVFEDNKINKISHEKNICAKLVKDHKNFNSPLEKRYKLENREYTIEIRNKENTYHYTNNLLKNLGLELCNKVLIFSIAITNDLCEFDIYNNYTLYINYLKNVQIEHLQTALLHGRFLFLKLPQSFDLNKSIPTFSENEYIIKKGILENDIIKFDFTNIILNQVCNSSSDQIRKPFDENKNSNNNKDNQNKKKIINFVVITSHVLSDIIIFPSTIMNAEYVKNYKNMKNVVKIKKKIVKNFTDWVGWSPCYNICSDNFSYKCRYNNCMNDESAFCDQHLLLDFYECEPKTCKNELNGPNEDGKKEEKPSSSSEQNTTDEDGYLLDDDTMSGKRKHEKTNFFMWIINNKKLSLGLLIFFIVVIILGCLYCYVNSSLGFHNDEEYYVSNYR</sequence>
<feature type="region of interest" description="Disordered" evidence="1">
    <location>
        <begin position="388"/>
        <end position="423"/>
    </location>
</feature>